<organism evidence="3 4">
    <name type="scientific">Planococcus notacanthi</name>
    <dbReference type="NCBI Taxonomy" id="3035188"/>
    <lineage>
        <taxon>Bacteria</taxon>
        <taxon>Bacillati</taxon>
        <taxon>Bacillota</taxon>
        <taxon>Bacilli</taxon>
        <taxon>Bacillales</taxon>
        <taxon>Caryophanaceae</taxon>
        <taxon>Planococcus</taxon>
    </lineage>
</organism>
<feature type="domain" description="DUF4236" evidence="2">
    <location>
        <begin position="3"/>
        <end position="56"/>
    </location>
</feature>
<evidence type="ECO:0000259" key="2">
    <source>
        <dbReference type="Pfam" id="PF14020"/>
    </source>
</evidence>
<gene>
    <name evidence="3" type="ORF">QMA01_14695</name>
</gene>
<dbReference type="Proteomes" id="UP001225873">
    <property type="component" value="Unassembled WGS sequence"/>
</dbReference>
<protein>
    <submittedName>
        <fullName evidence="3">DUF4236 domain-containing protein</fullName>
    </submittedName>
</protein>
<proteinExistence type="predicted"/>
<feature type="compositionally biased region" description="Low complexity" evidence="1">
    <location>
        <begin position="55"/>
        <end position="76"/>
    </location>
</feature>
<reference evidence="3 4" key="1">
    <citation type="submission" date="2023-03" db="EMBL/GenBank/DDBJ databases">
        <authorList>
            <person name="Uniacke-Lowe S."/>
            <person name="Ross P."/>
            <person name="Hill C."/>
        </authorList>
    </citation>
    <scope>NUCLEOTIDE SEQUENCE [LARGE SCALE GENOMIC DNA]</scope>
    <source>
        <strain evidence="3 4">APC 4016</strain>
    </source>
</reference>
<name>A0ABT7ZN14_9BACL</name>
<sequence length="371" mass="42486">MAMKFRKSFKVAPGMRVNVSSRGIGASVGVKGLRYSVNSRGQRRTTVSIPGTGLSSTRTSSSRSNSNRTYKSAAQQNRQALARQQKEIAKQEELERARYEVQVFENKIDLIHSIHKECDDHFDWFDISRSKHPHHLKETGFHELEAQEKLNAFKPSMMQKMLKTANKEEEKLRQEVSLAREKDAEESKELIRTTRLANRILQQDIDAYLQVIEELSPLDDLLEFGSGFEFIIEDPKTLEVEFNVHSKDIVPTEQKSLTKTGKLTVKEMPKTKYYDITQDYVCSCAIRIARDMFAILPFDLIVVHAMDEVLDTSTGRTDILPILSVRFDKATLNSLNFEAIDCSDSMANFQHNMKFRKTQGFSPVEKVQLLQ</sequence>
<evidence type="ECO:0000256" key="1">
    <source>
        <dbReference type="SAM" id="MobiDB-lite"/>
    </source>
</evidence>
<evidence type="ECO:0000313" key="3">
    <source>
        <dbReference type="EMBL" id="MDN3428550.1"/>
    </source>
</evidence>
<dbReference type="RefSeq" id="WP_290215353.1">
    <property type="nucleotide sequence ID" value="NZ_JASDCQ010000004.1"/>
</dbReference>
<feature type="compositionally biased region" description="Polar residues" evidence="1">
    <location>
        <begin position="39"/>
        <end position="49"/>
    </location>
</feature>
<dbReference type="EMBL" id="JASDCQ010000004">
    <property type="protein sequence ID" value="MDN3428550.1"/>
    <property type="molecule type" value="Genomic_DNA"/>
</dbReference>
<feature type="region of interest" description="Disordered" evidence="1">
    <location>
        <begin position="39"/>
        <end position="76"/>
    </location>
</feature>
<keyword evidence="4" id="KW-1185">Reference proteome</keyword>
<dbReference type="Pfam" id="PF14020">
    <property type="entry name" value="DUF4236"/>
    <property type="match status" value="1"/>
</dbReference>
<dbReference type="InterPro" id="IPR025330">
    <property type="entry name" value="DUF4236"/>
</dbReference>
<comment type="caution">
    <text evidence="3">The sequence shown here is derived from an EMBL/GenBank/DDBJ whole genome shotgun (WGS) entry which is preliminary data.</text>
</comment>
<accession>A0ABT7ZN14</accession>
<evidence type="ECO:0000313" key="4">
    <source>
        <dbReference type="Proteomes" id="UP001225873"/>
    </source>
</evidence>